<dbReference type="PANTHER" id="PTHR11035:SF3">
    <property type="entry name" value="VERY-LONG-CHAIN (3R)-3-HYDROXYACYL-COA DEHYDRATASE"/>
    <property type="match status" value="1"/>
</dbReference>
<evidence type="ECO:0000256" key="6">
    <source>
        <dbReference type="ARBA" id="ARBA00022692"/>
    </source>
</evidence>
<dbReference type="GO" id="GO:0030148">
    <property type="term" value="P:sphingolipid biosynthetic process"/>
    <property type="evidence" value="ECO:0007669"/>
    <property type="project" value="EnsemblFungi"/>
</dbReference>
<dbReference type="GO" id="GO:0030497">
    <property type="term" value="P:fatty acid elongation"/>
    <property type="evidence" value="ECO:0007669"/>
    <property type="project" value="EnsemblFungi"/>
</dbReference>
<evidence type="ECO:0000256" key="8">
    <source>
        <dbReference type="ARBA" id="ARBA00022989"/>
    </source>
</evidence>
<dbReference type="Pfam" id="PF04387">
    <property type="entry name" value="PTPLA"/>
    <property type="match status" value="1"/>
</dbReference>
<dbReference type="EC" id="4.2.1.134" evidence="4 14"/>
<evidence type="ECO:0000256" key="3">
    <source>
        <dbReference type="ARBA" id="ARBA00007811"/>
    </source>
</evidence>
<evidence type="ECO:0000313" key="18">
    <source>
        <dbReference type="Proteomes" id="UP000256601"/>
    </source>
</evidence>
<proteinExistence type="inferred from homology"/>
<reference evidence="16 18" key="2">
    <citation type="submission" date="2018-07" db="EMBL/GenBank/DDBJ databases">
        <title>Draft Genome Assemblies for Five Robust Yarrowia lipolytica Strains Exhibiting High Lipid Production and Pentose Sugar Utilization and Sugar Alcohol Secretion from Undetoxified Lignocellulosic Biomass Hydrolysates.</title>
        <authorList>
            <consortium name="DOE Joint Genome Institute"/>
            <person name="Walker C."/>
            <person name="Ryu S."/>
            <person name="Na H."/>
            <person name="Zane M."/>
            <person name="LaButti K."/>
            <person name="Lipzen A."/>
            <person name="Haridas S."/>
            <person name="Barry K."/>
            <person name="Grigoriev I.V."/>
            <person name="Quarterman J."/>
            <person name="Slininger P."/>
            <person name="Dien B."/>
            <person name="Trinh C.T."/>
        </authorList>
    </citation>
    <scope>NUCLEOTIDE SEQUENCE [LARGE SCALE GENOMIC DNA]</scope>
    <source>
        <strain evidence="16 18">YB392</strain>
    </source>
</reference>
<evidence type="ECO:0000256" key="9">
    <source>
        <dbReference type="ARBA" id="ARBA00023098"/>
    </source>
</evidence>
<evidence type="ECO:0000256" key="4">
    <source>
        <dbReference type="ARBA" id="ARBA00013122"/>
    </source>
</evidence>
<gene>
    <name evidence="16" type="ORF">B0I71DRAFT_128444</name>
    <name evidence="15" type="ORF">YALI1_F15781g</name>
</gene>
<evidence type="ECO:0000256" key="5">
    <source>
        <dbReference type="ARBA" id="ARBA00022516"/>
    </source>
</evidence>
<evidence type="ECO:0000256" key="7">
    <source>
        <dbReference type="ARBA" id="ARBA00022832"/>
    </source>
</evidence>
<dbReference type="EMBL" id="CP017558">
    <property type="protein sequence ID" value="AOW07022.1"/>
    <property type="molecule type" value="Genomic_DNA"/>
</dbReference>
<evidence type="ECO:0000256" key="2">
    <source>
        <dbReference type="ARBA" id="ARBA00005194"/>
    </source>
</evidence>
<dbReference type="VEuPathDB" id="FungiDB:YALI0_F11935g"/>
<keyword evidence="7 14" id="KW-0276">Fatty acid metabolism</keyword>
<evidence type="ECO:0000256" key="10">
    <source>
        <dbReference type="ARBA" id="ARBA00023136"/>
    </source>
</evidence>
<keyword evidence="8 14" id="KW-1133">Transmembrane helix</keyword>
<dbReference type="PANTHER" id="PTHR11035">
    <property type="entry name" value="VERY-LONG-CHAIN (3R)-3-HYDROXYACYL-COA DEHYDRATASE"/>
    <property type="match status" value="1"/>
</dbReference>
<evidence type="ECO:0000313" key="17">
    <source>
        <dbReference type="Proteomes" id="UP000182444"/>
    </source>
</evidence>
<dbReference type="GO" id="GO:0007034">
    <property type="term" value="P:vacuolar transport"/>
    <property type="evidence" value="ECO:0007669"/>
    <property type="project" value="EnsemblFungi"/>
</dbReference>
<evidence type="ECO:0000256" key="11">
    <source>
        <dbReference type="ARBA" id="ARBA00023160"/>
    </source>
</evidence>
<dbReference type="GO" id="GO:0005789">
    <property type="term" value="C:endoplasmic reticulum membrane"/>
    <property type="evidence" value="ECO:0007669"/>
    <property type="project" value="UniProtKB-SubCell"/>
</dbReference>
<keyword evidence="10 14" id="KW-0472">Membrane</keyword>
<organism evidence="15 17">
    <name type="scientific">Yarrowia lipolytica</name>
    <name type="common">Candida lipolytica</name>
    <dbReference type="NCBI Taxonomy" id="4952"/>
    <lineage>
        <taxon>Eukaryota</taxon>
        <taxon>Fungi</taxon>
        <taxon>Dikarya</taxon>
        <taxon>Ascomycota</taxon>
        <taxon>Saccharomycotina</taxon>
        <taxon>Dipodascomycetes</taxon>
        <taxon>Dipodascales</taxon>
        <taxon>Dipodascales incertae sedis</taxon>
        <taxon>Yarrowia</taxon>
    </lineage>
</organism>
<dbReference type="GeneID" id="2908265"/>
<comment type="subcellular location">
    <subcellularLocation>
        <location evidence="14">Endoplasmic reticulum membrane</location>
        <topology evidence="14">Multi-pass membrane protein</topology>
    </subcellularLocation>
    <subcellularLocation>
        <location evidence="1">Membrane</location>
        <topology evidence="1">Multi-pass membrane protein</topology>
    </subcellularLocation>
</comment>
<feature type="transmembrane region" description="Helical" evidence="14">
    <location>
        <begin position="168"/>
        <end position="188"/>
    </location>
</feature>
<dbReference type="GO" id="GO:0042761">
    <property type="term" value="P:very long-chain fatty acid biosynthetic process"/>
    <property type="evidence" value="ECO:0007669"/>
    <property type="project" value="TreeGrafter"/>
</dbReference>
<dbReference type="AlphaFoldDB" id="A0A1D8NN22"/>
<protein>
    <recommendedName>
        <fullName evidence="4 14">Very-long-chain (3R)-3-hydroxyacyl-CoA dehydratase</fullName>
        <ecNumber evidence="4 14">4.2.1.134</ecNumber>
    </recommendedName>
</protein>
<keyword evidence="5 14" id="KW-0444">Lipid biosynthesis</keyword>
<keyword evidence="14" id="KW-0256">Endoplasmic reticulum</keyword>
<keyword evidence="6 14" id="KW-0812">Transmembrane</keyword>
<feature type="transmembrane region" description="Helical" evidence="14">
    <location>
        <begin position="12"/>
        <end position="35"/>
    </location>
</feature>
<sequence length="207" mass="24100">MASALVTKYLTLYNSISTFLWFAVLARLLILLPLVGYDYVSGGLRDFLIGVQTLAGLEIFHSLFGLVRSPLQTTVMQIFSRFALVWGVLYQYPQTGTDIFFTFMVIAWSVTEVIRYSFYALNLAGWGVPDWHQWIRYNFFLVLYPLGVSGEMKLMWNAIAYARTEQPYFALFLKAAMVIWPIGLYILYSHMLKQRSKHYRQVIKKDR</sequence>
<dbReference type="VEuPathDB" id="FungiDB:YALI1_F15781g"/>
<dbReference type="OMA" id="WSYILWQ"/>
<reference evidence="15 17" key="1">
    <citation type="journal article" date="2016" name="PLoS ONE">
        <title>Sequence Assembly of Yarrowia lipolytica Strain W29/CLIB89 Shows Transposable Element Diversity.</title>
        <authorList>
            <person name="Magnan C."/>
            <person name="Yu J."/>
            <person name="Chang I."/>
            <person name="Jahn E."/>
            <person name="Kanomata Y."/>
            <person name="Wu J."/>
            <person name="Zeller M."/>
            <person name="Oakes M."/>
            <person name="Baldi P."/>
            <person name="Sandmeyer S."/>
        </authorList>
    </citation>
    <scope>NUCLEOTIDE SEQUENCE [LARGE SCALE GENOMIC DNA]</scope>
    <source>
        <strain evidence="15">CLIB89</strain>
        <strain evidence="17">CLIB89(W29)</strain>
    </source>
</reference>
<feature type="transmembrane region" description="Helical" evidence="14">
    <location>
        <begin position="99"/>
        <end position="118"/>
    </location>
</feature>
<evidence type="ECO:0000256" key="14">
    <source>
        <dbReference type="RuleBase" id="RU363109"/>
    </source>
</evidence>
<keyword evidence="11 14" id="KW-0275">Fatty acid biosynthesis</keyword>
<comment type="similarity">
    <text evidence="3 14">Belongs to the very long-chain fatty acids dehydratase HACD family.</text>
</comment>
<comment type="function">
    <text evidence="14">Catalyzes the third of the four reactions of the long-chain fatty acids elongation cycle. This endoplasmic reticulum-bound enzymatic process, allows the addition of two carbons to the chain of long- and very long-chain fatty acids/VLCFAs per cycle. This enzyme catalyzes the dehydration of the 3-hydroxyacyl-CoA intermediate into trans-2,3-enoyl-CoA, within each cycle of fatty acid elongation. Thereby, it participates to the production of VLCFAs of different chain lengths that are involved in multiple biological processes as precursors of membrane lipids and lipid mediators.</text>
</comment>
<dbReference type="eggNOG" id="KOG3187">
    <property type="taxonomic scope" value="Eukaryota"/>
</dbReference>
<dbReference type="RefSeq" id="XP_505309.1">
    <property type="nucleotide sequence ID" value="XM_505309.1"/>
</dbReference>
<dbReference type="GO" id="GO:0102158">
    <property type="term" value="F:very-long-chain (3R)-3-hydroxyacyl-CoA dehydratase activity"/>
    <property type="evidence" value="ECO:0007669"/>
    <property type="project" value="UniProtKB-EC"/>
</dbReference>
<dbReference type="OrthoDB" id="46988at2759"/>
<dbReference type="EMBL" id="KZ858958">
    <property type="protein sequence ID" value="RDW27882.1"/>
    <property type="molecule type" value="Genomic_DNA"/>
</dbReference>
<dbReference type="Proteomes" id="UP000256601">
    <property type="component" value="Unassembled WGS sequence"/>
</dbReference>
<dbReference type="KEGG" id="yli:2908265"/>
<comment type="catalytic activity">
    <reaction evidence="13 14">
        <text>a very-long-chain (3R)-3-hydroxyacyl-CoA = a very-long-chain (2E)-enoyl-CoA + H2O</text>
        <dbReference type="Rhea" id="RHEA:45812"/>
        <dbReference type="ChEBI" id="CHEBI:15377"/>
        <dbReference type="ChEBI" id="CHEBI:83728"/>
        <dbReference type="ChEBI" id="CHEBI:85440"/>
        <dbReference type="EC" id="4.2.1.134"/>
    </reaction>
</comment>
<evidence type="ECO:0000256" key="12">
    <source>
        <dbReference type="ARBA" id="ARBA00023239"/>
    </source>
</evidence>
<name>A0A1D8NN22_YARLL</name>
<evidence type="ECO:0000313" key="15">
    <source>
        <dbReference type="EMBL" id="AOW07022.1"/>
    </source>
</evidence>
<evidence type="ECO:0000256" key="13">
    <source>
        <dbReference type="ARBA" id="ARBA00036671"/>
    </source>
</evidence>
<comment type="pathway">
    <text evidence="2 14">Lipid metabolism; fatty acid biosynthesis.</text>
</comment>
<keyword evidence="12 14" id="KW-0456">Lyase</keyword>
<accession>A0A1D8NN22</accession>
<dbReference type="Proteomes" id="UP000182444">
    <property type="component" value="Chromosome 1F"/>
</dbReference>
<dbReference type="InterPro" id="IPR007482">
    <property type="entry name" value="Tyr_Pase-like_PTPLA"/>
</dbReference>
<feature type="transmembrane region" description="Helical" evidence="14">
    <location>
        <begin position="74"/>
        <end position="93"/>
    </location>
</feature>
<dbReference type="GO" id="GO:0000324">
    <property type="term" value="C:fungal-type vacuole"/>
    <property type="evidence" value="ECO:0007669"/>
    <property type="project" value="EnsemblFungi"/>
</dbReference>
<feature type="transmembrane region" description="Helical" evidence="14">
    <location>
        <begin position="139"/>
        <end position="162"/>
    </location>
</feature>
<dbReference type="UniPathway" id="UPA00094"/>
<keyword evidence="9 14" id="KW-0443">Lipid metabolism</keyword>
<feature type="transmembrane region" description="Helical" evidence="14">
    <location>
        <begin position="47"/>
        <end position="67"/>
    </location>
</feature>
<evidence type="ECO:0000256" key="1">
    <source>
        <dbReference type="ARBA" id="ARBA00004141"/>
    </source>
</evidence>
<evidence type="ECO:0000313" key="16">
    <source>
        <dbReference type="EMBL" id="RDW27882.1"/>
    </source>
</evidence>